<feature type="region of interest" description="Disordered" evidence="1">
    <location>
        <begin position="194"/>
        <end position="214"/>
    </location>
</feature>
<feature type="compositionally biased region" description="Low complexity" evidence="1">
    <location>
        <begin position="564"/>
        <end position="577"/>
    </location>
</feature>
<feature type="compositionally biased region" description="Polar residues" evidence="1">
    <location>
        <begin position="463"/>
        <end position="479"/>
    </location>
</feature>
<protein>
    <submittedName>
        <fullName evidence="2">Uncharacterized protein</fullName>
    </submittedName>
</protein>
<feature type="region of interest" description="Disordered" evidence="1">
    <location>
        <begin position="1"/>
        <end position="20"/>
    </location>
</feature>
<keyword evidence="3" id="KW-1185">Reference proteome</keyword>
<dbReference type="Proteomes" id="UP000775872">
    <property type="component" value="Unassembled WGS sequence"/>
</dbReference>
<evidence type="ECO:0000313" key="3">
    <source>
        <dbReference type="Proteomes" id="UP000775872"/>
    </source>
</evidence>
<feature type="region of interest" description="Disordered" evidence="1">
    <location>
        <begin position="463"/>
        <end position="577"/>
    </location>
</feature>
<proteinExistence type="predicted"/>
<accession>A0A9N9Z6J3</accession>
<reference evidence="3" key="1">
    <citation type="submission" date="2019-06" db="EMBL/GenBank/DDBJ databases">
        <authorList>
            <person name="Broberg M."/>
        </authorList>
    </citation>
    <scope>NUCLEOTIDE SEQUENCE [LARGE SCALE GENOMIC DNA]</scope>
</reference>
<reference evidence="2 3" key="2">
    <citation type="submission" date="2021-10" db="EMBL/GenBank/DDBJ databases">
        <authorList>
            <person name="Piombo E."/>
        </authorList>
    </citation>
    <scope>NUCLEOTIDE SEQUENCE [LARGE SCALE GENOMIC DNA]</scope>
</reference>
<organism evidence="2 3">
    <name type="scientific">Clonostachys solani</name>
    <dbReference type="NCBI Taxonomy" id="160281"/>
    <lineage>
        <taxon>Eukaryota</taxon>
        <taxon>Fungi</taxon>
        <taxon>Dikarya</taxon>
        <taxon>Ascomycota</taxon>
        <taxon>Pezizomycotina</taxon>
        <taxon>Sordariomycetes</taxon>
        <taxon>Hypocreomycetidae</taxon>
        <taxon>Hypocreales</taxon>
        <taxon>Bionectriaceae</taxon>
        <taxon>Clonostachys</taxon>
    </lineage>
</organism>
<feature type="compositionally biased region" description="Polar residues" evidence="1">
    <location>
        <begin position="496"/>
        <end position="516"/>
    </location>
</feature>
<feature type="region of interest" description="Disordered" evidence="1">
    <location>
        <begin position="311"/>
        <end position="345"/>
    </location>
</feature>
<gene>
    <name evidence="2" type="ORF">CSOL1703_00001822</name>
</gene>
<sequence length="577" mass="63159">MASGRLVTPDQGDAHSAMDLQGTDDYSQLARRIKETNPQVVRQVLRDNWQPCFLGSDFHTAFILNTMLHQSSSSVLSRAVQDFGGKMVTASLPQILGHCTTEDYDRVADILISKVSLEFLDKALARRLETIEARSLVNALARAERLGYDVSDIVEDRNNGKPEHVIPSLQGVILPANVPTPQRPWMTNSWPGGAPPPAHANFPQADTRMSSPSAAANSSSIVHCEKCQRPCSGLAALSFHRAKEACRKIFLMDDVNRTICAHCGRHFTSGGGLYYHKKTEVCGVYSDSDMDNIMAHLKAYLAHNQAQIHQAASSQWQQPPPAAASHSLTTPMKAVPHTPGSASLKHSVTQMDTSPASLLSHLNPDSRKRYEEEIADSERRYGAWLQEALDLPEPERTDRMTRLKNSYNTRQSTTRKKYGIRLRGNRTPEEIEAERRRLFGAKYHPNIWSMGTTAAMNAMNAVKTPQRTKTPEATSSQADTPRKRVRISEMGGLSGSAASVETTDPTAFLTSSQPNGLSAAREAHANGTTIGTTPDDPMSIDSDEDADSGEPSSEKAGEDEDSDNSSSETNDSPSHKE</sequence>
<name>A0A9N9Z6J3_9HYPO</name>
<evidence type="ECO:0000256" key="1">
    <source>
        <dbReference type="SAM" id="MobiDB-lite"/>
    </source>
</evidence>
<evidence type="ECO:0000313" key="2">
    <source>
        <dbReference type="EMBL" id="CAH0049861.1"/>
    </source>
</evidence>
<comment type="caution">
    <text evidence="2">The sequence shown here is derived from an EMBL/GenBank/DDBJ whole genome shotgun (WGS) entry which is preliminary data.</text>
</comment>
<dbReference type="AlphaFoldDB" id="A0A9N9Z6J3"/>
<dbReference type="OrthoDB" id="37886at2759"/>
<dbReference type="EMBL" id="CABFOC020000035">
    <property type="protein sequence ID" value="CAH0049861.1"/>
    <property type="molecule type" value="Genomic_DNA"/>
</dbReference>